<evidence type="ECO:0000313" key="1">
    <source>
        <dbReference type="Proteomes" id="UP000887580"/>
    </source>
</evidence>
<reference evidence="2" key="1">
    <citation type="submission" date="2022-11" db="UniProtKB">
        <authorList>
            <consortium name="WormBaseParasite"/>
        </authorList>
    </citation>
    <scope>IDENTIFICATION</scope>
</reference>
<sequence>MSSSLNKKVIAKDSGYYALIHGYSDGFKVNVVDCVTEEAKTRLSIECKNIKKFVKDFSKTFNSNYKAIIFNVFPCFNAANPNNIELCYKLKEQVEKLKIPYYFISPDMYFPSLALAVTKFTCEPNDVIFIPVVSSAVICSYAYRREATGYLNIRQRAVSINETENEKQFKDAFYGNLDPKKIIAHSIPPNSRTMNALRKIVPPQKLIVNEQGIGQKQVLIEMAKWVLDPTSNNKCYFKPRNARRFYASSTDKDNIQNAVIVIEYNEELPLTRKHLFPRTISQLYLTHSFAEPNPFLHFFKTCTPEAAADCHQYELNFSIDNNNLPKAVIKNVMIPQIETLPLTLDKFMKDRHPVIAFFDNSSVICIFNDKSGKYEFLESWNGVYGKDIFLNLKPEKPVLEYTSPVDSKSVITFTDICSFTASQAIPTLNDGLKLIKNATTQSTLEFERSDGTQGFSTPAFLMAFILREHYMAIKRKTGIKHEKLGIHYFKNFQEPKKVEEGRHADEQYGWQFLSDLQTKHDIQILLKESCNMLRVQYSDEATKVMENMGFTLDEGRILVMPPMYLDK</sequence>
<accession>A0AC35GB33</accession>
<protein>
    <submittedName>
        <fullName evidence="2">Uncharacterized protein</fullName>
    </submittedName>
</protein>
<dbReference type="Proteomes" id="UP000887580">
    <property type="component" value="Unplaced"/>
</dbReference>
<proteinExistence type="predicted"/>
<organism evidence="1 2">
    <name type="scientific">Panagrolaimus sp. PS1159</name>
    <dbReference type="NCBI Taxonomy" id="55785"/>
    <lineage>
        <taxon>Eukaryota</taxon>
        <taxon>Metazoa</taxon>
        <taxon>Ecdysozoa</taxon>
        <taxon>Nematoda</taxon>
        <taxon>Chromadorea</taxon>
        <taxon>Rhabditida</taxon>
        <taxon>Tylenchina</taxon>
        <taxon>Panagrolaimomorpha</taxon>
        <taxon>Panagrolaimoidea</taxon>
        <taxon>Panagrolaimidae</taxon>
        <taxon>Panagrolaimus</taxon>
    </lineage>
</organism>
<dbReference type="WBParaSite" id="PS1159_v2.g3229.t1">
    <property type="protein sequence ID" value="PS1159_v2.g3229.t1"/>
    <property type="gene ID" value="PS1159_v2.g3229"/>
</dbReference>
<evidence type="ECO:0000313" key="2">
    <source>
        <dbReference type="WBParaSite" id="PS1159_v2.g3229.t1"/>
    </source>
</evidence>
<name>A0AC35GB33_9BILA</name>